<sequence>MSLMFLEGPASAGIEGSLKDARILGCSTVWPFIDVFRSGGSRGPLLKSGSDVAAIVVSFCLVGLSVLSELIRRLLSMSLWAL</sequence>
<evidence type="ECO:0000313" key="2">
    <source>
        <dbReference type="EMBL" id="KAF2236974.1"/>
    </source>
</evidence>
<keyword evidence="1" id="KW-0812">Transmembrane</keyword>
<protein>
    <submittedName>
        <fullName evidence="2">Uncharacterized protein</fullName>
    </submittedName>
</protein>
<dbReference type="AlphaFoldDB" id="A0A6A6HFS8"/>
<keyword evidence="3" id="KW-1185">Reference proteome</keyword>
<gene>
    <name evidence="2" type="ORF">EV356DRAFT_40249</name>
</gene>
<feature type="transmembrane region" description="Helical" evidence="1">
    <location>
        <begin position="52"/>
        <end position="71"/>
    </location>
</feature>
<evidence type="ECO:0000313" key="3">
    <source>
        <dbReference type="Proteomes" id="UP000800092"/>
    </source>
</evidence>
<name>A0A6A6HFS8_VIRVR</name>
<proteinExistence type="predicted"/>
<dbReference type="EMBL" id="ML991782">
    <property type="protein sequence ID" value="KAF2236974.1"/>
    <property type="molecule type" value="Genomic_DNA"/>
</dbReference>
<keyword evidence="1" id="KW-0472">Membrane</keyword>
<dbReference type="Proteomes" id="UP000800092">
    <property type="component" value="Unassembled WGS sequence"/>
</dbReference>
<keyword evidence="1" id="KW-1133">Transmembrane helix</keyword>
<accession>A0A6A6HFS8</accession>
<reference evidence="2" key="1">
    <citation type="journal article" date="2020" name="Stud. Mycol.">
        <title>101 Dothideomycetes genomes: a test case for predicting lifestyles and emergence of pathogens.</title>
        <authorList>
            <person name="Haridas S."/>
            <person name="Albert R."/>
            <person name="Binder M."/>
            <person name="Bloem J."/>
            <person name="Labutti K."/>
            <person name="Salamov A."/>
            <person name="Andreopoulos B."/>
            <person name="Baker S."/>
            <person name="Barry K."/>
            <person name="Bills G."/>
            <person name="Bluhm B."/>
            <person name="Cannon C."/>
            <person name="Castanera R."/>
            <person name="Culley D."/>
            <person name="Daum C."/>
            <person name="Ezra D."/>
            <person name="Gonzalez J."/>
            <person name="Henrissat B."/>
            <person name="Kuo A."/>
            <person name="Liang C."/>
            <person name="Lipzen A."/>
            <person name="Lutzoni F."/>
            <person name="Magnuson J."/>
            <person name="Mondo S."/>
            <person name="Nolan M."/>
            <person name="Ohm R."/>
            <person name="Pangilinan J."/>
            <person name="Park H.-J."/>
            <person name="Ramirez L."/>
            <person name="Alfaro M."/>
            <person name="Sun H."/>
            <person name="Tritt A."/>
            <person name="Yoshinaga Y."/>
            <person name="Zwiers L.-H."/>
            <person name="Turgeon B."/>
            <person name="Goodwin S."/>
            <person name="Spatafora J."/>
            <person name="Crous P."/>
            <person name="Grigoriev I."/>
        </authorList>
    </citation>
    <scope>NUCLEOTIDE SEQUENCE</scope>
    <source>
        <strain evidence="2">Tuck. ex Michener</strain>
    </source>
</reference>
<organism evidence="2 3">
    <name type="scientific">Viridothelium virens</name>
    <name type="common">Speckled blister lichen</name>
    <name type="synonym">Trypethelium virens</name>
    <dbReference type="NCBI Taxonomy" id="1048519"/>
    <lineage>
        <taxon>Eukaryota</taxon>
        <taxon>Fungi</taxon>
        <taxon>Dikarya</taxon>
        <taxon>Ascomycota</taxon>
        <taxon>Pezizomycotina</taxon>
        <taxon>Dothideomycetes</taxon>
        <taxon>Dothideomycetes incertae sedis</taxon>
        <taxon>Trypetheliales</taxon>
        <taxon>Trypetheliaceae</taxon>
        <taxon>Viridothelium</taxon>
    </lineage>
</organism>
<evidence type="ECO:0000256" key="1">
    <source>
        <dbReference type="SAM" id="Phobius"/>
    </source>
</evidence>